<reference evidence="2 3" key="1">
    <citation type="journal article" date="2018" name="Nat. Ecol. Evol.">
        <title>Pezizomycetes genomes reveal the molecular basis of ectomycorrhizal truffle lifestyle.</title>
        <authorList>
            <person name="Murat C."/>
            <person name="Payen T."/>
            <person name="Noel B."/>
            <person name="Kuo A."/>
            <person name="Morin E."/>
            <person name="Chen J."/>
            <person name="Kohler A."/>
            <person name="Krizsan K."/>
            <person name="Balestrini R."/>
            <person name="Da Silva C."/>
            <person name="Montanini B."/>
            <person name="Hainaut M."/>
            <person name="Levati E."/>
            <person name="Barry K.W."/>
            <person name="Belfiori B."/>
            <person name="Cichocki N."/>
            <person name="Clum A."/>
            <person name="Dockter R.B."/>
            <person name="Fauchery L."/>
            <person name="Guy J."/>
            <person name="Iotti M."/>
            <person name="Le Tacon F."/>
            <person name="Lindquist E.A."/>
            <person name="Lipzen A."/>
            <person name="Malagnac F."/>
            <person name="Mello A."/>
            <person name="Molinier V."/>
            <person name="Miyauchi S."/>
            <person name="Poulain J."/>
            <person name="Riccioni C."/>
            <person name="Rubini A."/>
            <person name="Sitrit Y."/>
            <person name="Splivallo R."/>
            <person name="Traeger S."/>
            <person name="Wang M."/>
            <person name="Zifcakova L."/>
            <person name="Wipf D."/>
            <person name="Zambonelli A."/>
            <person name="Paolocci F."/>
            <person name="Nowrousian M."/>
            <person name="Ottonello S."/>
            <person name="Baldrian P."/>
            <person name="Spatafora J.W."/>
            <person name="Henrissat B."/>
            <person name="Nagy L.G."/>
            <person name="Aury J.M."/>
            <person name="Wincker P."/>
            <person name="Grigoriev I.V."/>
            <person name="Bonfante P."/>
            <person name="Martin F.M."/>
        </authorList>
    </citation>
    <scope>NUCLEOTIDE SEQUENCE [LARGE SCALE GENOMIC DNA]</scope>
    <source>
        <strain evidence="2 3">120613-1</strain>
    </source>
</reference>
<evidence type="ECO:0000313" key="2">
    <source>
        <dbReference type="EMBL" id="RPB05044.1"/>
    </source>
</evidence>
<gene>
    <name evidence="2" type="ORF">L873DRAFT_1797988</name>
</gene>
<feature type="non-terminal residue" evidence="2">
    <location>
        <position position="91"/>
    </location>
</feature>
<sequence length="91" mass="9695">MVLGSRGFFLPSFLSFGLSLWWIWKYPVVKIPSTAPPLPLPAPGLGTICRQAAGTRASKQVAGKQVSEQAEHATERQESEQAGGTGSRNVG</sequence>
<evidence type="ECO:0000256" key="1">
    <source>
        <dbReference type="SAM" id="MobiDB-lite"/>
    </source>
</evidence>
<organism evidence="2 3">
    <name type="scientific">Choiromyces venosus 120613-1</name>
    <dbReference type="NCBI Taxonomy" id="1336337"/>
    <lineage>
        <taxon>Eukaryota</taxon>
        <taxon>Fungi</taxon>
        <taxon>Dikarya</taxon>
        <taxon>Ascomycota</taxon>
        <taxon>Pezizomycotina</taxon>
        <taxon>Pezizomycetes</taxon>
        <taxon>Pezizales</taxon>
        <taxon>Tuberaceae</taxon>
        <taxon>Choiromyces</taxon>
    </lineage>
</organism>
<dbReference type="AlphaFoldDB" id="A0A3N4K3A4"/>
<feature type="compositionally biased region" description="Basic and acidic residues" evidence="1">
    <location>
        <begin position="69"/>
        <end position="79"/>
    </location>
</feature>
<protein>
    <submittedName>
        <fullName evidence="2">Uncharacterized protein</fullName>
    </submittedName>
</protein>
<feature type="region of interest" description="Disordered" evidence="1">
    <location>
        <begin position="59"/>
        <end position="91"/>
    </location>
</feature>
<evidence type="ECO:0000313" key="3">
    <source>
        <dbReference type="Proteomes" id="UP000276215"/>
    </source>
</evidence>
<dbReference type="EMBL" id="ML120354">
    <property type="protein sequence ID" value="RPB05044.1"/>
    <property type="molecule type" value="Genomic_DNA"/>
</dbReference>
<dbReference type="Proteomes" id="UP000276215">
    <property type="component" value="Unassembled WGS sequence"/>
</dbReference>
<accession>A0A3N4K3A4</accession>
<name>A0A3N4K3A4_9PEZI</name>
<keyword evidence="3" id="KW-1185">Reference proteome</keyword>
<proteinExistence type="predicted"/>